<sequence>MQTLPIGRYRFFQRLQPVQILSSSVNAHATGCLQVFSASASWLIYLEKGKLVYACYESGMFEILYKKLQVLSKTVPTLNREVYTRLKAIFETSIENQAIPNSDYLAICWLVEQKYINLTQAAMLIEEVAVEVLESFLLLQEGCYELASNSFIDKMPKYCRLNILSLVEKISSPNKQKHQTKNTTNKYNTSKPSSKKLPKLQYTIMCIDDSPSMLHAIKTFLDETFFDVVQLNDSVKALMQTIRVKPDLILLDIGMPNLNGYEFCSLLRKHSYFKNTPVIMVTARTSLVDKAKAKIVGASGYITKPFTQVQLMKVIFQHLEV</sequence>
<dbReference type="EMBL" id="RSCL01000025">
    <property type="protein sequence ID" value="RUT00268.1"/>
    <property type="molecule type" value="Genomic_DNA"/>
</dbReference>
<reference evidence="5" key="1">
    <citation type="submission" date="2018-12" db="EMBL/GenBank/DDBJ databases">
        <authorList>
            <person name="Will S."/>
            <person name="Neumann-Schaal M."/>
            <person name="Henke P."/>
        </authorList>
    </citation>
    <scope>NUCLEOTIDE SEQUENCE</scope>
    <source>
        <strain evidence="5">PCC 7102</strain>
    </source>
</reference>
<dbReference type="Pfam" id="PF00072">
    <property type="entry name" value="Response_reg"/>
    <property type="match status" value="1"/>
</dbReference>
<dbReference type="PIRSF" id="PIRSF005897">
    <property type="entry name" value="RR_PatA"/>
    <property type="match status" value="1"/>
</dbReference>
<reference evidence="5" key="2">
    <citation type="journal article" date="2019" name="Genome Biol. Evol.">
        <title>Day and night: Metabolic profiles and evolutionary relationships of six axenic non-marine cyanobacteria.</title>
        <authorList>
            <person name="Will S.E."/>
            <person name="Henke P."/>
            <person name="Boedeker C."/>
            <person name="Huang S."/>
            <person name="Brinkmann H."/>
            <person name="Rohde M."/>
            <person name="Jarek M."/>
            <person name="Friedl T."/>
            <person name="Seufert S."/>
            <person name="Schumacher M."/>
            <person name="Overmann J."/>
            <person name="Neumann-Schaal M."/>
            <person name="Petersen J."/>
        </authorList>
    </citation>
    <scope>NUCLEOTIDE SEQUENCE [LARGE SCALE GENOMIC DNA]</scope>
    <source>
        <strain evidence="5">PCC 7102</strain>
    </source>
</reference>
<dbReference type="PANTHER" id="PTHR44591">
    <property type="entry name" value="STRESS RESPONSE REGULATOR PROTEIN 1"/>
    <property type="match status" value="1"/>
</dbReference>
<name>A0A3S1CCV1_9CYAN</name>
<evidence type="ECO:0000256" key="1">
    <source>
        <dbReference type="ARBA" id="ARBA00022553"/>
    </source>
</evidence>
<accession>A0A3S1CCV1</accession>
<evidence type="ECO:0000313" key="6">
    <source>
        <dbReference type="Proteomes" id="UP000271624"/>
    </source>
</evidence>
<dbReference type="InterPro" id="IPR025497">
    <property type="entry name" value="PatA-like_N"/>
</dbReference>
<keyword evidence="6" id="KW-1185">Reference proteome</keyword>
<comment type="caution">
    <text evidence="5">The sequence shown here is derived from an EMBL/GenBank/DDBJ whole genome shotgun (WGS) entry which is preliminary data.</text>
</comment>
<dbReference type="PANTHER" id="PTHR44591:SF3">
    <property type="entry name" value="RESPONSE REGULATORY DOMAIN-CONTAINING PROTEIN"/>
    <property type="match status" value="1"/>
</dbReference>
<dbReference type="OrthoDB" id="9809318at2"/>
<dbReference type="InterPro" id="IPR024186">
    <property type="entry name" value="Sig_transdc_resp-reg_PatA"/>
</dbReference>
<feature type="compositionally biased region" description="Low complexity" evidence="3">
    <location>
        <begin position="181"/>
        <end position="192"/>
    </location>
</feature>
<evidence type="ECO:0000313" key="5">
    <source>
        <dbReference type="EMBL" id="RUT00268.1"/>
    </source>
</evidence>
<feature type="domain" description="Response regulatory" evidence="4">
    <location>
        <begin position="203"/>
        <end position="319"/>
    </location>
</feature>
<dbReference type="SMART" id="SM00448">
    <property type="entry name" value="REC"/>
    <property type="match status" value="1"/>
</dbReference>
<dbReference type="Pfam" id="PF14332">
    <property type="entry name" value="DUF4388"/>
    <property type="match status" value="1"/>
</dbReference>
<dbReference type="RefSeq" id="WP_127085794.1">
    <property type="nucleotide sequence ID" value="NZ_RSCL01000025.1"/>
</dbReference>
<dbReference type="Gene3D" id="3.40.50.2300">
    <property type="match status" value="1"/>
</dbReference>
<evidence type="ECO:0000256" key="3">
    <source>
        <dbReference type="SAM" id="MobiDB-lite"/>
    </source>
</evidence>
<dbReference type="Proteomes" id="UP000271624">
    <property type="component" value="Unassembled WGS sequence"/>
</dbReference>
<gene>
    <name evidence="5" type="ORF">DSM106972_077160</name>
</gene>
<dbReference type="PROSITE" id="PS50110">
    <property type="entry name" value="RESPONSE_REGULATORY"/>
    <property type="match status" value="1"/>
</dbReference>
<organism evidence="5 6">
    <name type="scientific">Dulcicalothrix desertica PCC 7102</name>
    <dbReference type="NCBI Taxonomy" id="232991"/>
    <lineage>
        <taxon>Bacteria</taxon>
        <taxon>Bacillati</taxon>
        <taxon>Cyanobacteriota</taxon>
        <taxon>Cyanophyceae</taxon>
        <taxon>Nostocales</taxon>
        <taxon>Calotrichaceae</taxon>
        <taxon>Dulcicalothrix</taxon>
    </lineage>
</organism>
<protein>
    <recommendedName>
        <fullName evidence="4">Response regulatory domain-containing protein</fullName>
    </recommendedName>
</protein>
<dbReference type="InterPro" id="IPR011006">
    <property type="entry name" value="CheY-like_superfamily"/>
</dbReference>
<proteinExistence type="predicted"/>
<dbReference type="GO" id="GO:0000160">
    <property type="term" value="P:phosphorelay signal transduction system"/>
    <property type="evidence" value="ECO:0007669"/>
    <property type="project" value="InterPro"/>
</dbReference>
<evidence type="ECO:0000259" key="4">
    <source>
        <dbReference type="PROSITE" id="PS50110"/>
    </source>
</evidence>
<dbReference type="InterPro" id="IPR001789">
    <property type="entry name" value="Sig_transdc_resp-reg_receiver"/>
</dbReference>
<dbReference type="SUPFAM" id="SSF52172">
    <property type="entry name" value="CheY-like"/>
    <property type="match status" value="1"/>
</dbReference>
<feature type="region of interest" description="Disordered" evidence="3">
    <location>
        <begin position="173"/>
        <end position="194"/>
    </location>
</feature>
<dbReference type="AlphaFoldDB" id="A0A3S1CCV1"/>
<feature type="modified residue" description="4-aspartylphosphate" evidence="2">
    <location>
        <position position="252"/>
    </location>
</feature>
<evidence type="ECO:0000256" key="2">
    <source>
        <dbReference type="PROSITE-ProRule" id="PRU00169"/>
    </source>
</evidence>
<keyword evidence="1 2" id="KW-0597">Phosphoprotein</keyword>
<dbReference type="InterPro" id="IPR050595">
    <property type="entry name" value="Bact_response_regulator"/>
</dbReference>